<reference evidence="1" key="1">
    <citation type="journal article" date="2018" name="Genome Biol. Evol.">
        <title>Genomics and development of Lentinus tigrinus, a white-rot wood-decaying mushroom with dimorphic fruiting bodies.</title>
        <authorList>
            <person name="Wu B."/>
            <person name="Xu Z."/>
            <person name="Knudson A."/>
            <person name="Carlson A."/>
            <person name="Chen N."/>
            <person name="Kovaka S."/>
            <person name="LaButti K."/>
            <person name="Lipzen A."/>
            <person name="Pennachio C."/>
            <person name="Riley R."/>
            <person name="Schakwitz W."/>
            <person name="Umezawa K."/>
            <person name="Ohm R.A."/>
            <person name="Grigoriev I.V."/>
            <person name="Nagy L.G."/>
            <person name="Gibbons J."/>
            <person name="Hibbett D."/>
        </authorList>
    </citation>
    <scope>NUCLEOTIDE SEQUENCE [LARGE SCALE GENOMIC DNA]</scope>
    <source>
        <strain evidence="1">ALCF2SS1-6</strain>
    </source>
</reference>
<dbReference type="Proteomes" id="UP000313359">
    <property type="component" value="Unassembled WGS sequence"/>
</dbReference>
<gene>
    <name evidence="1" type="ORF">L227DRAFT_228766</name>
</gene>
<dbReference type="AlphaFoldDB" id="A0A5C2S1Q5"/>
<keyword evidence="2" id="KW-1185">Reference proteome</keyword>
<organism evidence="1 2">
    <name type="scientific">Lentinus tigrinus ALCF2SS1-6</name>
    <dbReference type="NCBI Taxonomy" id="1328759"/>
    <lineage>
        <taxon>Eukaryota</taxon>
        <taxon>Fungi</taxon>
        <taxon>Dikarya</taxon>
        <taxon>Basidiomycota</taxon>
        <taxon>Agaricomycotina</taxon>
        <taxon>Agaricomycetes</taxon>
        <taxon>Polyporales</taxon>
        <taxon>Polyporaceae</taxon>
        <taxon>Lentinus</taxon>
    </lineage>
</organism>
<dbReference type="EMBL" id="ML122281">
    <property type="protein sequence ID" value="RPD57328.1"/>
    <property type="molecule type" value="Genomic_DNA"/>
</dbReference>
<sequence>MTRTPVGSNGDAHKVLLQLYLTLAAMDNQSAACLQVVVTCTCNPSPLRRVDFDSGSQGNVKDIMPRRSLFTTTLDLARWVTLPSDPEWHLSSSNTSMHN</sequence>
<evidence type="ECO:0000313" key="1">
    <source>
        <dbReference type="EMBL" id="RPD57328.1"/>
    </source>
</evidence>
<evidence type="ECO:0000313" key="2">
    <source>
        <dbReference type="Proteomes" id="UP000313359"/>
    </source>
</evidence>
<protein>
    <submittedName>
        <fullName evidence="1">Uncharacterized protein</fullName>
    </submittedName>
</protein>
<accession>A0A5C2S1Q5</accession>
<name>A0A5C2S1Q5_9APHY</name>
<proteinExistence type="predicted"/>